<dbReference type="Pfam" id="PF05231">
    <property type="entry name" value="MASE1"/>
    <property type="match status" value="1"/>
</dbReference>
<proteinExistence type="predicted"/>
<keyword evidence="8" id="KW-0547">Nucleotide-binding</keyword>
<evidence type="ECO:0000256" key="6">
    <source>
        <dbReference type="ARBA" id="ARBA00022679"/>
    </source>
</evidence>
<dbReference type="InterPro" id="IPR036097">
    <property type="entry name" value="HisK_dim/P_sf"/>
</dbReference>
<sequence>MTYRASLARTGMFAVAYLIAVWAGRLTVMDDTNLSMVWPAAGIAVVWFTVQREAPARWADVAALAVITLVVNTATGATVSLALVFVAANLVQIAVFLHLLSRWRPMLRPEYGLHNPRDLWALLAAGVAGTVAGAAVGPTGMWLLTERHSWAATLVWLSRNTASILLVGTAGLCTAQAAAQFRARYGTPLAWWRATPRMRLFEYAALIVCSGATYVAAFAMSRGLPIAFALIALTVWAGTRFPTPFVVVHDLGGGTMAVLFTLNGHGPFAAIGDAASRACVAQLYVAIVAVVGLSLALGRDERIALMSALAAEKAELAAEREQASQRADLLRAIIDSTTDGLAVVGADRRVVLSNPAADSLFGSGSAGDLDEILDRALAGATVTETDVPIPGTGSGGGRVVSVRTAALRDPDGTRRVVLLFHDVTAERRHRDELAGFAGVVAHDLLNPVTAVEGWTETAAEVVERLPAGPERKLTLDALGRVERAAGRMRSLIGGLLAYTTARDVTISSARVGLGQMVSEVTVARLDAAIAAGMPAPRFTVGDLPAVQADPVLMRQLLDNLIGNAIKYTAPGVTPALAVTAVRDGEMVRVCVADNGIGIPAGQHDEIFGNFHRAHSTLGYAGTGLGLGICKRIVERHGGTITATDNPGGGSRFEFSVPAAEPGRQPVPDSAQLRGPLAER</sequence>
<dbReference type="Pfam" id="PF02518">
    <property type="entry name" value="HATPase_c"/>
    <property type="match status" value="1"/>
</dbReference>
<dbReference type="PANTHER" id="PTHR42878">
    <property type="entry name" value="TWO-COMPONENT HISTIDINE KINASE"/>
    <property type="match status" value="1"/>
</dbReference>
<dbReference type="Gene3D" id="3.30.450.20">
    <property type="entry name" value="PAS domain"/>
    <property type="match status" value="1"/>
</dbReference>
<evidence type="ECO:0000256" key="1">
    <source>
        <dbReference type="ARBA" id="ARBA00000085"/>
    </source>
</evidence>
<gene>
    <name evidence="19" type="ORF">ACFO0C_06130</name>
</gene>
<dbReference type="InterPro" id="IPR007895">
    <property type="entry name" value="MASE1"/>
</dbReference>
<dbReference type="InterPro" id="IPR013656">
    <property type="entry name" value="PAS_4"/>
</dbReference>
<comment type="caution">
    <text evidence="19">The sequence shown here is derived from an EMBL/GenBank/DDBJ whole genome shotgun (WGS) entry which is preliminary data.</text>
</comment>
<evidence type="ECO:0000256" key="15">
    <source>
        <dbReference type="SAM" id="Coils"/>
    </source>
</evidence>
<dbReference type="Proteomes" id="UP001595867">
    <property type="component" value="Unassembled WGS sequence"/>
</dbReference>
<dbReference type="SUPFAM" id="SSF55874">
    <property type="entry name" value="ATPase domain of HSP90 chaperone/DNA topoisomerase II/histidine kinase"/>
    <property type="match status" value="1"/>
</dbReference>
<dbReference type="InterPro" id="IPR050351">
    <property type="entry name" value="BphY/WalK/GraS-like"/>
</dbReference>
<dbReference type="Pfam" id="PF08448">
    <property type="entry name" value="PAS_4"/>
    <property type="match status" value="1"/>
</dbReference>
<reference evidence="20" key="1">
    <citation type="journal article" date="2019" name="Int. J. Syst. Evol. Microbiol.">
        <title>The Global Catalogue of Microorganisms (GCM) 10K type strain sequencing project: providing services to taxonomists for standard genome sequencing and annotation.</title>
        <authorList>
            <consortium name="The Broad Institute Genomics Platform"/>
            <consortium name="The Broad Institute Genome Sequencing Center for Infectious Disease"/>
            <person name="Wu L."/>
            <person name="Ma J."/>
        </authorList>
    </citation>
    <scope>NUCLEOTIDE SEQUENCE [LARGE SCALE GENOMIC DNA]</scope>
    <source>
        <strain evidence="20">TBRC 5832</strain>
    </source>
</reference>
<dbReference type="InterPro" id="IPR004358">
    <property type="entry name" value="Sig_transdc_His_kin-like_C"/>
</dbReference>
<dbReference type="SUPFAM" id="SSF47384">
    <property type="entry name" value="Homodimeric domain of signal transducing histidine kinase"/>
    <property type="match status" value="1"/>
</dbReference>
<feature type="transmembrane region" description="Helical" evidence="17">
    <location>
        <begin position="200"/>
        <end position="217"/>
    </location>
</feature>
<dbReference type="InterPro" id="IPR005467">
    <property type="entry name" value="His_kinase_dom"/>
</dbReference>
<feature type="transmembrane region" description="Helical" evidence="17">
    <location>
        <begin position="274"/>
        <end position="297"/>
    </location>
</feature>
<dbReference type="InterPro" id="IPR036890">
    <property type="entry name" value="HATPase_C_sf"/>
</dbReference>
<dbReference type="SMART" id="SM00388">
    <property type="entry name" value="HisKA"/>
    <property type="match status" value="1"/>
</dbReference>
<keyword evidence="11 17" id="KW-1133">Transmembrane helix</keyword>
<feature type="transmembrane region" description="Helical" evidence="17">
    <location>
        <begin position="81"/>
        <end position="100"/>
    </location>
</feature>
<dbReference type="InterPro" id="IPR003661">
    <property type="entry name" value="HisK_dim/P_dom"/>
</dbReference>
<evidence type="ECO:0000256" key="7">
    <source>
        <dbReference type="ARBA" id="ARBA00022692"/>
    </source>
</evidence>
<evidence type="ECO:0000256" key="14">
    <source>
        <dbReference type="ARBA" id="ARBA00039401"/>
    </source>
</evidence>
<dbReference type="PRINTS" id="PR00344">
    <property type="entry name" value="BCTRLSENSOR"/>
</dbReference>
<keyword evidence="7 17" id="KW-0812">Transmembrane</keyword>
<name>A0ABV8IJV7_9ACTN</name>
<dbReference type="SUPFAM" id="SSF55785">
    <property type="entry name" value="PYP-like sensor domain (PAS domain)"/>
    <property type="match status" value="1"/>
</dbReference>
<comment type="subcellular location">
    <subcellularLocation>
        <location evidence="2">Cell membrane</location>
        <topology evidence="2">Multi-pass membrane protein</topology>
    </subcellularLocation>
</comment>
<evidence type="ECO:0000256" key="12">
    <source>
        <dbReference type="ARBA" id="ARBA00023012"/>
    </source>
</evidence>
<keyword evidence="20" id="KW-1185">Reference proteome</keyword>
<keyword evidence="15" id="KW-0175">Coiled coil</keyword>
<keyword evidence="5" id="KW-0597">Phosphoprotein</keyword>
<keyword evidence="9" id="KW-0418">Kinase</keyword>
<evidence type="ECO:0000256" key="3">
    <source>
        <dbReference type="ARBA" id="ARBA00012438"/>
    </source>
</evidence>
<evidence type="ECO:0000256" key="17">
    <source>
        <dbReference type="SAM" id="Phobius"/>
    </source>
</evidence>
<keyword evidence="6" id="KW-0808">Transferase</keyword>
<protein>
    <recommendedName>
        <fullName evidence="14">Sensor-like histidine kinase SenX3</fullName>
        <ecNumber evidence="3">2.7.13.3</ecNumber>
    </recommendedName>
</protein>
<feature type="coiled-coil region" evidence="15">
    <location>
        <begin position="306"/>
        <end position="333"/>
    </location>
</feature>
<dbReference type="EC" id="2.7.13.3" evidence="3"/>
<feature type="domain" description="Histidine kinase" evidence="18">
    <location>
        <begin position="439"/>
        <end position="660"/>
    </location>
</feature>
<dbReference type="PROSITE" id="PS50109">
    <property type="entry name" value="HIS_KIN"/>
    <property type="match status" value="1"/>
</dbReference>
<evidence type="ECO:0000256" key="13">
    <source>
        <dbReference type="ARBA" id="ARBA00023136"/>
    </source>
</evidence>
<dbReference type="SMART" id="SM00387">
    <property type="entry name" value="HATPase_c"/>
    <property type="match status" value="1"/>
</dbReference>
<evidence type="ECO:0000313" key="20">
    <source>
        <dbReference type="Proteomes" id="UP001595867"/>
    </source>
</evidence>
<evidence type="ECO:0000256" key="4">
    <source>
        <dbReference type="ARBA" id="ARBA00022475"/>
    </source>
</evidence>
<feature type="transmembrane region" description="Helical" evidence="17">
    <location>
        <begin position="7"/>
        <end position="28"/>
    </location>
</feature>
<dbReference type="EMBL" id="JBHSBL010000005">
    <property type="protein sequence ID" value="MFC4064499.1"/>
    <property type="molecule type" value="Genomic_DNA"/>
</dbReference>
<dbReference type="RefSeq" id="WP_378065520.1">
    <property type="nucleotide sequence ID" value="NZ_JBHSBL010000005.1"/>
</dbReference>
<dbReference type="GO" id="GO:0005524">
    <property type="term" value="F:ATP binding"/>
    <property type="evidence" value="ECO:0007669"/>
    <property type="project" value="UniProtKB-KW"/>
</dbReference>
<organism evidence="19 20">
    <name type="scientific">Actinoplanes subglobosus</name>
    <dbReference type="NCBI Taxonomy" id="1547892"/>
    <lineage>
        <taxon>Bacteria</taxon>
        <taxon>Bacillati</taxon>
        <taxon>Actinomycetota</taxon>
        <taxon>Actinomycetes</taxon>
        <taxon>Micromonosporales</taxon>
        <taxon>Micromonosporaceae</taxon>
        <taxon>Actinoplanes</taxon>
    </lineage>
</organism>
<keyword evidence="12" id="KW-0902">Two-component regulatory system</keyword>
<keyword evidence="4" id="KW-1003">Cell membrane</keyword>
<feature type="region of interest" description="Disordered" evidence="16">
    <location>
        <begin position="640"/>
        <end position="679"/>
    </location>
</feature>
<evidence type="ECO:0000256" key="5">
    <source>
        <dbReference type="ARBA" id="ARBA00022553"/>
    </source>
</evidence>
<evidence type="ECO:0000256" key="8">
    <source>
        <dbReference type="ARBA" id="ARBA00022741"/>
    </source>
</evidence>
<dbReference type="InterPro" id="IPR035965">
    <property type="entry name" value="PAS-like_dom_sf"/>
</dbReference>
<evidence type="ECO:0000256" key="16">
    <source>
        <dbReference type="SAM" id="MobiDB-lite"/>
    </source>
</evidence>
<evidence type="ECO:0000259" key="18">
    <source>
        <dbReference type="PROSITE" id="PS50109"/>
    </source>
</evidence>
<evidence type="ECO:0000256" key="10">
    <source>
        <dbReference type="ARBA" id="ARBA00022840"/>
    </source>
</evidence>
<comment type="catalytic activity">
    <reaction evidence="1">
        <text>ATP + protein L-histidine = ADP + protein N-phospho-L-histidine.</text>
        <dbReference type="EC" id="2.7.13.3"/>
    </reaction>
</comment>
<keyword evidence="13 17" id="KW-0472">Membrane</keyword>
<feature type="transmembrane region" description="Helical" evidence="17">
    <location>
        <begin position="223"/>
        <end position="239"/>
    </location>
</feature>
<evidence type="ECO:0000313" key="19">
    <source>
        <dbReference type="EMBL" id="MFC4064499.1"/>
    </source>
</evidence>
<feature type="transmembrane region" description="Helical" evidence="17">
    <location>
        <begin position="156"/>
        <end position="179"/>
    </location>
</feature>
<dbReference type="InterPro" id="IPR003594">
    <property type="entry name" value="HATPase_dom"/>
</dbReference>
<dbReference type="CDD" id="cd00082">
    <property type="entry name" value="HisKA"/>
    <property type="match status" value="1"/>
</dbReference>
<dbReference type="Gene3D" id="3.30.565.10">
    <property type="entry name" value="Histidine kinase-like ATPase, C-terminal domain"/>
    <property type="match status" value="1"/>
</dbReference>
<evidence type="ECO:0000256" key="2">
    <source>
        <dbReference type="ARBA" id="ARBA00004651"/>
    </source>
</evidence>
<keyword evidence="10 19" id="KW-0067">ATP-binding</keyword>
<accession>A0ABV8IJV7</accession>
<evidence type="ECO:0000256" key="9">
    <source>
        <dbReference type="ARBA" id="ARBA00022777"/>
    </source>
</evidence>
<feature type="transmembrane region" description="Helical" evidence="17">
    <location>
        <begin position="120"/>
        <end position="144"/>
    </location>
</feature>
<evidence type="ECO:0000256" key="11">
    <source>
        <dbReference type="ARBA" id="ARBA00022989"/>
    </source>
</evidence>
<dbReference type="PANTHER" id="PTHR42878:SF7">
    <property type="entry name" value="SENSOR HISTIDINE KINASE GLRK"/>
    <property type="match status" value="1"/>
</dbReference>